<evidence type="ECO:0000256" key="11">
    <source>
        <dbReference type="SAM" id="MobiDB-lite"/>
    </source>
</evidence>
<keyword evidence="13" id="KW-1185">Reference proteome</keyword>
<evidence type="ECO:0000256" key="6">
    <source>
        <dbReference type="ARBA" id="ARBA00022824"/>
    </source>
</evidence>
<feature type="region of interest" description="Disordered" evidence="11">
    <location>
        <begin position="1"/>
        <end position="108"/>
    </location>
</feature>
<dbReference type="Proteomes" id="UP000515135">
    <property type="component" value="Unplaced"/>
</dbReference>
<name>A0A6P4YH81_BRABE</name>
<evidence type="ECO:0000313" key="14">
    <source>
        <dbReference type="RefSeq" id="XP_019623793.1"/>
    </source>
</evidence>
<comment type="function">
    <text evidence="10">Critical mediator, in cooperation with CASP4, of endoplasmic reticulum-stress induced apoptosis. Required or the activation of CASP4 following endoplasmic reticulum stress.</text>
</comment>
<dbReference type="GeneID" id="109469680"/>
<evidence type="ECO:0000256" key="3">
    <source>
        <dbReference type="ARBA" id="ARBA00011720"/>
    </source>
</evidence>
<dbReference type="RefSeq" id="XP_019623793.1">
    <property type="nucleotide sequence ID" value="XM_019768234.1"/>
</dbReference>
<evidence type="ECO:0000256" key="12">
    <source>
        <dbReference type="SAM" id="Phobius"/>
    </source>
</evidence>
<keyword evidence="8 12" id="KW-0472">Membrane</keyword>
<evidence type="ECO:0000313" key="13">
    <source>
        <dbReference type="Proteomes" id="UP000515135"/>
    </source>
</evidence>
<dbReference type="InterPro" id="IPR019308">
    <property type="entry name" value="TMEM214"/>
</dbReference>
<dbReference type="GO" id="GO:0005789">
    <property type="term" value="C:endoplasmic reticulum membrane"/>
    <property type="evidence" value="ECO:0007669"/>
    <property type="project" value="UniProtKB-SubCell"/>
</dbReference>
<evidence type="ECO:0000256" key="8">
    <source>
        <dbReference type="ARBA" id="ARBA00023136"/>
    </source>
</evidence>
<dbReference type="GO" id="GO:0005794">
    <property type="term" value="C:Golgi apparatus"/>
    <property type="evidence" value="ECO:0007669"/>
    <property type="project" value="TreeGrafter"/>
</dbReference>
<dbReference type="GO" id="GO:0006915">
    <property type="term" value="P:apoptotic process"/>
    <property type="evidence" value="ECO:0007669"/>
    <property type="project" value="UniProtKB-KW"/>
</dbReference>
<evidence type="ECO:0000256" key="2">
    <source>
        <dbReference type="ARBA" id="ARBA00007984"/>
    </source>
</evidence>
<keyword evidence="6" id="KW-0256">Endoplasmic reticulum</keyword>
<sequence>MASTGKWETVGAKKNKKSTSKSNGKKPGAQGTAERGPVIEHAKPIETAQTIWSSVAELEGDDEHKENKQIQANKDQAKSSNASPKSPKKTGADKKKQQGKDKKAGRREFKTVEDAMKKLDANVLKTVVQDTKLKFPDNPQFWLNDLASVLNLKLDAPDLDPTFYQQPADYPLSILPKPVYSVLSSTVTSCPLQIQNIFFEHCLYMMVKEMTNGTPTYGYRICTQFLAQTRPEVTTANLPKFADLLKTTVNRPNVCLSIIWALSQSGSKDLAIGLTVWLQLLLPHLGTKSLSSYIIGILENLFKNHKKTKASHNSIGPHEFFPVLDFVFTPNTALAQSLQQRLQAVYPKIKDLALGPSASKTPCQYFPSLLARATPNCPPALKTEIMELLVHCLTSDPQSFSNWRQMYTKHLLQSGVLMRYMLDNWDKVSRVLPVKFVQETVLAFSITNEEMAAHTPGREECRSACKELLLKMKKPKFPWGRLIFTILLLVVAILGLDIYTHGSFQASTSHRVLKDSGLLAVSQQAWVKISFYSRKGTDWAREWVPYYYSMVAEVMDPYIKLLWQNLYDLGMWIAEVSAPLRAWLDRKVPLVLEWIDAKVPVVVATITQVMSKVNVAAQEYWAVLKPHVMVVWTAMVDNVQAVGSWLGKNVFTGKLSPEALQASMVMVWEYVWTSSTAAKQWIMDKFST</sequence>
<evidence type="ECO:0000256" key="10">
    <source>
        <dbReference type="ARBA" id="ARBA00024938"/>
    </source>
</evidence>
<evidence type="ECO:0000256" key="1">
    <source>
        <dbReference type="ARBA" id="ARBA00004477"/>
    </source>
</evidence>
<keyword evidence="4 12" id="KW-0812">Transmembrane</keyword>
<evidence type="ECO:0000256" key="9">
    <source>
        <dbReference type="ARBA" id="ARBA00023180"/>
    </source>
</evidence>
<dbReference type="AlphaFoldDB" id="A0A6P4YH81"/>
<dbReference type="KEGG" id="bbel:109469680"/>
<organism evidence="13 14">
    <name type="scientific">Branchiostoma belcheri</name>
    <name type="common">Amphioxus</name>
    <dbReference type="NCBI Taxonomy" id="7741"/>
    <lineage>
        <taxon>Eukaryota</taxon>
        <taxon>Metazoa</taxon>
        <taxon>Chordata</taxon>
        <taxon>Cephalochordata</taxon>
        <taxon>Leptocardii</taxon>
        <taxon>Amphioxiformes</taxon>
        <taxon>Branchiostomatidae</taxon>
        <taxon>Branchiostoma</taxon>
    </lineage>
</organism>
<dbReference type="PANTHER" id="PTHR13448">
    <property type="entry name" value="TRANSMEMBRANE PROTEIN 214"/>
    <property type="match status" value="1"/>
</dbReference>
<comment type="subcellular location">
    <subcellularLocation>
        <location evidence="1">Endoplasmic reticulum membrane</location>
        <topology evidence="1">Multi-pass membrane protein</topology>
    </subcellularLocation>
</comment>
<dbReference type="Pfam" id="PF10151">
    <property type="entry name" value="TMEM214"/>
    <property type="match status" value="1"/>
</dbReference>
<feature type="transmembrane region" description="Helical" evidence="12">
    <location>
        <begin position="479"/>
        <end position="499"/>
    </location>
</feature>
<feature type="compositionally biased region" description="Basic and acidic residues" evidence="11">
    <location>
        <begin position="90"/>
        <end position="108"/>
    </location>
</feature>
<gene>
    <name evidence="14" type="primary">LOC109469680</name>
</gene>
<reference evidence="14" key="1">
    <citation type="submission" date="2025-08" db="UniProtKB">
        <authorList>
            <consortium name="RefSeq"/>
        </authorList>
    </citation>
    <scope>IDENTIFICATION</scope>
    <source>
        <tissue evidence="14">Gonad</tissue>
    </source>
</reference>
<accession>A0A6P4YH81</accession>
<evidence type="ECO:0000256" key="7">
    <source>
        <dbReference type="ARBA" id="ARBA00022989"/>
    </source>
</evidence>
<proteinExistence type="inferred from homology"/>
<comment type="similarity">
    <text evidence="2">Belongs to the TMEM214 family.</text>
</comment>
<keyword evidence="9" id="KW-0325">Glycoprotein</keyword>
<protein>
    <submittedName>
        <fullName evidence="14">Transmembrane protein 214-B-like</fullName>
    </submittedName>
</protein>
<keyword evidence="7 12" id="KW-1133">Transmembrane helix</keyword>
<dbReference type="PANTHER" id="PTHR13448:SF0">
    <property type="entry name" value="TRANSMEMBRANE PROTEIN 214"/>
    <property type="match status" value="1"/>
</dbReference>
<dbReference type="OrthoDB" id="10022292at2759"/>
<evidence type="ECO:0000256" key="4">
    <source>
        <dbReference type="ARBA" id="ARBA00022692"/>
    </source>
</evidence>
<evidence type="ECO:0000256" key="5">
    <source>
        <dbReference type="ARBA" id="ARBA00022703"/>
    </source>
</evidence>
<comment type="subunit">
    <text evidence="3">Constitutively interacts with CASP4; required for the localization of procaspase 4 to the ER.</text>
</comment>
<keyword evidence="5" id="KW-0053">Apoptosis</keyword>